<dbReference type="Proteomes" id="UP000076481">
    <property type="component" value="Unassembled WGS sequence"/>
</dbReference>
<evidence type="ECO:0000256" key="3">
    <source>
        <dbReference type="ARBA" id="ARBA00022989"/>
    </source>
</evidence>
<dbReference type="AlphaFoldDB" id="A0A165L7I4"/>
<dbReference type="Pfam" id="PF01925">
    <property type="entry name" value="TauE"/>
    <property type="match status" value="1"/>
</dbReference>
<protein>
    <recommendedName>
        <fullName evidence="5">Probable membrane transporter protein</fullName>
    </recommendedName>
</protein>
<gene>
    <name evidence="6" type="ORF">A3K90_08225</name>
</gene>
<dbReference type="PANTHER" id="PTHR43701:SF2">
    <property type="entry name" value="MEMBRANE TRANSPORTER PROTEIN YJNA-RELATED"/>
    <property type="match status" value="1"/>
</dbReference>
<comment type="similarity">
    <text evidence="5">Belongs to the 4-toluene sulfonate uptake permease (TSUP) (TC 2.A.102) family.</text>
</comment>
<name>A0A165L7I4_PELLU</name>
<evidence type="ECO:0000313" key="7">
    <source>
        <dbReference type="Proteomes" id="UP000076481"/>
    </source>
</evidence>
<feature type="transmembrane region" description="Helical" evidence="5">
    <location>
        <begin position="7"/>
        <end position="36"/>
    </location>
</feature>
<organism evidence="6 7">
    <name type="scientific">Pelodictyon luteolum</name>
    <dbReference type="NCBI Taxonomy" id="1100"/>
    <lineage>
        <taxon>Bacteria</taxon>
        <taxon>Pseudomonadati</taxon>
        <taxon>Chlorobiota</taxon>
        <taxon>Chlorobiia</taxon>
        <taxon>Chlorobiales</taxon>
        <taxon>Chlorobiaceae</taxon>
        <taxon>Chlorobium/Pelodictyon group</taxon>
        <taxon>Pelodictyon</taxon>
    </lineage>
</organism>
<dbReference type="EMBL" id="LVWG01000035">
    <property type="protein sequence ID" value="KZK73675.1"/>
    <property type="molecule type" value="Genomic_DNA"/>
</dbReference>
<proteinExistence type="inferred from homology"/>
<evidence type="ECO:0000256" key="4">
    <source>
        <dbReference type="ARBA" id="ARBA00023136"/>
    </source>
</evidence>
<dbReference type="PANTHER" id="PTHR43701">
    <property type="entry name" value="MEMBRANE TRANSPORTER PROTEIN MJ0441-RELATED"/>
    <property type="match status" value="1"/>
</dbReference>
<feature type="transmembrane region" description="Helical" evidence="5">
    <location>
        <begin position="73"/>
        <end position="90"/>
    </location>
</feature>
<dbReference type="InterPro" id="IPR051598">
    <property type="entry name" value="TSUP/Inactive_protease-like"/>
</dbReference>
<evidence type="ECO:0000256" key="5">
    <source>
        <dbReference type="RuleBase" id="RU363041"/>
    </source>
</evidence>
<comment type="subcellular location">
    <subcellularLocation>
        <location evidence="5">Cell membrane</location>
        <topology evidence="5">Multi-pass membrane protein</topology>
    </subcellularLocation>
    <subcellularLocation>
        <location evidence="1">Membrane</location>
        <topology evidence="1">Multi-pass membrane protein</topology>
    </subcellularLocation>
</comment>
<evidence type="ECO:0000256" key="2">
    <source>
        <dbReference type="ARBA" id="ARBA00022692"/>
    </source>
</evidence>
<keyword evidence="5" id="KW-1003">Cell membrane</keyword>
<keyword evidence="3 5" id="KW-1133">Transmembrane helix</keyword>
<feature type="transmembrane region" description="Helical" evidence="5">
    <location>
        <begin position="42"/>
        <end position="61"/>
    </location>
</feature>
<accession>A0A165L7I4</accession>
<keyword evidence="2 5" id="KW-0812">Transmembrane</keyword>
<comment type="caution">
    <text evidence="6">The sequence shown here is derived from an EMBL/GenBank/DDBJ whole genome shotgun (WGS) entry which is preliminary data.</text>
</comment>
<evidence type="ECO:0000256" key="1">
    <source>
        <dbReference type="ARBA" id="ARBA00004141"/>
    </source>
</evidence>
<keyword evidence="4 5" id="KW-0472">Membrane</keyword>
<dbReference type="InterPro" id="IPR002781">
    <property type="entry name" value="TM_pro_TauE-like"/>
</dbReference>
<dbReference type="GO" id="GO:0005886">
    <property type="term" value="C:plasma membrane"/>
    <property type="evidence" value="ECO:0007669"/>
    <property type="project" value="UniProtKB-SubCell"/>
</dbReference>
<feature type="transmembrane region" description="Helical" evidence="5">
    <location>
        <begin position="102"/>
        <end position="120"/>
    </location>
</feature>
<sequence>MQNIIMLFIGLLAGVLSGMFGIGGGIIIVPALVLILGMTQQTASATSLVALLLPVGILGVLEYYREGRISMDNIWLGLLLAAGLFIGAYFGAKIATHLSGTVLRRAFAVFTGIVALRLWFK</sequence>
<reference evidence="6 7" key="1">
    <citation type="submission" date="2016-03" db="EMBL/GenBank/DDBJ databases">
        <title>Speciation and ecological success in dimly lit waters: horizontal gene transfer in a green sulfur bacteria bloom unveiled by metagenomic assembly.</title>
        <authorList>
            <person name="Llorens-Mares T."/>
            <person name="Liu Z."/>
            <person name="Allen L.Z."/>
            <person name="Rusch D.B."/>
            <person name="Craig M.T."/>
            <person name="Dupont C.L."/>
            <person name="Bryant D.A."/>
            <person name="Casamayor E.O."/>
        </authorList>
    </citation>
    <scope>NUCLEOTIDE SEQUENCE [LARGE SCALE GENOMIC DNA]</scope>
    <source>
        <strain evidence="6">CIII</strain>
    </source>
</reference>
<evidence type="ECO:0000313" key="6">
    <source>
        <dbReference type="EMBL" id="KZK73675.1"/>
    </source>
</evidence>